<gene>
    <name evidence="1" type="ORF">Y1Q_0004561</name>
</gene>
<dbReference type="EMBL" id="AKHW03006155">
    <property type="protein sequence ID" value="KYO23956.1"/>
    <property type="molecule type" value="Genomic_DNA"/>
</dbReference>
<dbReference type="Proteomes" id="UP000050525">
    <property type="component" value="Unassembled WGS sequence"/>
</dbReference>
<evidence type="ECO:0000313" key="2">
    <source>
        <dbReference type="Proteomes" id="UP000050525"/>
    </source>
</evidence>
<name>A0A151MHE8_ALLMI</name>
<proteinExistence type="predicted"/>
<evidence type="ECO:0000313" key="1">
    <source>
        <dbReference type="EMBL" id="KYO23956.1"/>
    </source>
</evidence>
<comment type="caution">
    <text evidence="1">The sequence shown here is derived from an EMBL/GenBank/DDBJ whole genome shotgun (WGS) entry which is preliminary data.</text>
</comment>
<reference evidence="1 2" key="1">
    <citation type="journal article" date="2012" name="Genome Biol.">
        <title>Sequencing three crocodilian genomes to illuminate the evolution of archosaurs and amniotes.</title>
        <authorList>
            <person name="St John J.A."/>
            <person name="Braun E.L."/>
            <person name="Isberg S.R."/>
            <person name="Miles L.G."/>
            <person name="Chong A.Y."/>
            <person name="Gongora J."/>
            <person name="Dalzell P."/>
            <person name="Moran C."/>
            <person name="Bed'hom B."/>
            <person name="Abzhanov A."/>
            <person name="Burgess S.C."/>
            <person name="Cooksey A.M."/>
            <person name="Castoe T.A."/>
            <person name="Crawford N.G."/>
            <person name="Densmore L.D."/>
            <person name="Drew J.C."/>
            <person name="Edwards S.V."/>
            <person name="Faircloth B.C."/>
            <person name="Fujita M.K."/>
            <person name="Greenwold M.J."/>
            <person name="Hoffmann F.G."/>
            <person name="Howard J.M."/>
            <person name="Iguchi T."/>
            <person name="Janes D.E."/>
            <person name="Khan S.Y."/>
            <person name="Kohno S."/>
            <person name="de Koning A.J."/>
            <person name="Lance S.L."/>
            <person name="McCarthy F.M."/>
            <person name="McCormack J.E."/>
            <person name="Merchant M.E."/>
            <person name="Peterson D.G."/>
            <person name="Pollock D.D."/>
            <person name="Pourmand N."/>
            <person name="Raney B.J."/>
            <person name="Roessler K.A."/>
            <person name="Sanford J.R."/>
            <person name="Sawyer R.H."/>
            <person name="Schmidt C.J."/>
            <person name="Triplett E.W."/>
            <person name="Tuberville T.D."/>
            <person name="Venegas-Anaya M."/>
            <person name="Howard J.T."/>
            <person name="Jarvis E.D."/>
            <person name="Guillette L.J.Jr."/>
            <person name="Glenn T.C."/>
            <person name="Green R.E."/>
            <person name="Ray D.A."/>
        </authorList>
    </citation>
    <scope>NUCLEOTIDE SEQUENCE [LARGE SCALE GENOMIC DNA]</scope>
    <source>
        <strain evidence="1">KSC_2009_1</strain>
    </source>
</reference>
<keyword evidence="2" id="KW-1185">Reference proteome</keyword>
<accession>A0A151MHE8</accession>
<organism evidence="1 2">
    <name type="scientific">Alligator mississippiensis</name>
    <name type="common">American alligator</name>
    <dbReference type="NCBI Taxonomy" id="8496"/>
    <lineage>
        <taxon>Eukaryota</taxon>
        <taxon>Metazoa</taxon>
        <taxon>Chordata</taxon>
        <taxon>Craniata</taxon>
        <taxon>Vertebrata</taxon>
        <taxon>Euteleostomi</taxon>
        <taxon>Archelosauria</taxon>
        <taxon>Archosauria</taxon>
        <taxon>Crocodylia</taxon>
        <taxon>Alligatoridae</taxon>
        <taxon>Alligatorinae</taxon>
        <taxon>Alligator</taxon>
    </lineage>
</organism>
<dbReference type="AlphaFoldDB" id="A0A151MHE8"/>
<protein>
    <submittedName>
        <fullName evidence="1">Uncharacterized protein</fullName>
    </submittedName>
</protein>
<sequence>MVVGPLERQLISGGGTRDSGFLVGCDLPDNSLTSALHKCYLLFRTLAFCKSIVCIPRRKTDPSLNRLVFSGPPCPAFFSARNSGRDLCKKKACLLVGYEVEVWMIPEVKQGYFMQIILLSYTQHAAPELTRSTYLQGA</sequence>